<proteinExistence type="predicted"/>
<evidence type="ECO:0000259" key="1">
    <source>
        <dbReference type="Pfam" id="PF01656"/>
    </source>
</evidence>
<dbReference type="SUPFAM" id="SSF52540">
    <property type="entry name" value="P-loop containing nucleoside triphosphate hydrolases"/>
    <property type="match status" value="1"/>
</dbReference>
<gene>
    <name evidence="2" type="ORF">QV13_05350</name>
</gene>
<feature type="domain" description="CobQ/CobB/MinD/ParA nucleotide binding" evidence="1">
    <location>
        <begin position="15"/>
        <end position="194"/>
    </location>
</feature>
<dbReference type="Pfam" id="PF01656">
    <property type="entry name" value="CbiA"/>
    <property type="match status" value="1"/>
</dbReference>
<dbReference type="OrthoDB" id="9804460at2"/>
<dbReference type="RefSeq" id="WP_065996883.1">
    <property type="nucleotide sequence ID" value="NZ_MDEO01000026.1"/>
</dbReference>
<organism evidence="2 3">
    <name type="scientific">Mesorhizobium hungaricum</name>
    <dbReference type="NCBI Taxonomy" id="1566387"/>
    <lineage>
        <taxon>Bacteria</taxon>
        <taxon>Pseudomonadati</taxon>
        <taxon>Pseudomonadota</taxon>
        <taxon>Alphaproteobacteria</taxon>
        <taxon>Hyphomicrobiales</taxon>
        <taxon>Phyllobacteriaceae</taxon>
        <taxon>Mesorhizobium</taxon>
    </lineage>
</organism>
<dbReference type="EMBL" id="MDEO01000026">
    <property type="protein sequence ID" value="OCX22869.1"/>
    <property type="molecule type" value="Genomic_DNA"/>
</dbReference>
<dbReference type="CDD" id="cd02042">
    <property type="entry name" value="ParAB_family"/>
    <property type="match status" value="1"/>
</dbReference>
<dbReference type="AlphaFoldDB" id="A0A1C2E7B2"/>
<dbReference type="Gene3D" id="3.40.50.300">
    <property type="entry name" value="P-loop containing nucleotide triphosphate hydrolases"/>
    <property type="match status" value="1"/>
</dbReference>
<dbReference type="PANTHER" id="PTHR13696:SF99">
    <property type="entry name" value="COBYRINIC ACID AC-DIAMIDE SYNTHASE"/>
    <property type="match status" value="1"/>
</dbReference>
<name>A0A1C2E7B2_9HYPH</name>
<sequence length="254" mass="27603">MPVREISNVPSVSLALCTFKGGGGKTVLSLNLAGEFGSQGTRTLLIDCDQQQSLFRWYKTSVARGSISEIDNIDAISVLPNEDLNERLKSAPVADIHIYDVGGHAHGRALDVFRRVQAVIIPVILEATSATQAINVSNLLKQIAAKEGRAVTPHAAIWNNVDHIAMTKNRAIPEVIKLLNAGKVLTFETIIRKSNHFSDVAAGYGTLYTKLREIDHNPKMAPSAKKRARESVLDAIDQIKSLNNDFINLISAAS</sequence>
<reference evidence="2 3" key="1">
    <citation type="submission" date="2016-08" db="EMBL/GenBank/DDBJ databases">
        <title>Whole genome sequence of Mesorhizobium sp. strain UASWS1009 isolated from industrial sewage.</title>
        <authorList>
            <person name="Crovadore J."/>
            <person name="Calmin G."/>
            <person name="Chablais R."/>
            <person name="Cochard B."/>
            <person name="Lefort F."/>
        </authorList>
    </citation>
    <scope>NUCLEOTIDE SEQUENCE [LARGE SCALE GENOMIC DNA]</scope>
    <source>
        <strain evidence="2 3">UASWS1009</strain>
    </source>
</reference>
<keyword evidence="3" id="KW-1185">Reference proteome</keyword>
<dbReference type="PANTHER" id="PTHR13696">
    <property type="entry name" value="P-LOOP CONTAINING NUCLEOSIDE TRIPHOSPHATE HYDROLASE"/>
    <property type="match status" value="1"/>
</dbReference>
<dbReference type="InterPro" id="IPR027417">
    <property type="entry name" value="P-loop_NTPase"/>
</dbReference>
<comment type="caution">
    <text evidence="2">The sequence shown here is derived from an EMBL/GenBank/DDBJ whole genome shotgun (WGS) entry which is preliminary data.</text>
</comment>
<dbReference type="InterPro" id="IPR050678">
    <property type="entry name" value="DNA_Partitioning_ATPase"/>
</dbReference>
<evidence type="ECO:0000313" key="2">
    <source>
        <dbReference type="EMBL" id="OCX22869.1"/>
    </source>
</evidence>
<dbReference type="InterPro" id="IPR002586">
    <property type="entry name" value="CobQ/CobB/MinD/ParA_Nub-bd_dom"/>
</dbReference>
<dbReference type="STRING" id="1566387.QV13_05350"/>
<evidence type="ECO:0000313" key="3">
    <source>
        <dbReference type="Proteomes" id="UP000094412"/>
    </source>
</evidence>
<accession>A0A1C2E7B2</accession>
<protein>
    <submittedName>
        <fullName evidence="2">Chromosome partitioning protein</fullName>
    </submittedName>
</protein>
<dbReference type="Proteomes" id="UP000094412">
    <property type="component" value="Unassembled WGS sequence"/>
</dbReference>